<keyword evidence="4" id="KW-1185">Reference proteome</keyword>
<dbReference type="STRING" id="545694.TREPR_1630"/>
<dbReference type="SMART" id="SM00331">
    <property type="entry name" value="PP2C_SIG"/>
    <property type="match status" value="1"/>
</dbReference>
<evidence type="ECO:0000259" key="2">
    <source>
        <dbReference type="SMART" id="SM00331"/>
    </source>
</evidence>
<dbReference type="InterPro" id="IPR052016">
    <property type="entry name" value="Bact_Sigma-Reg"/>
</dbReference>
<feature type="domain" description="PPM-type phosphatase" evidence="2">
    <location>
        <begin position="166"/>
        <end position="389"/>
    </location>
</feature>
<dbReference type="PANTHER" id="PTHR43156">
    <property type="entry name" value="STAGE II SPORULATION PROTEIN E-RELATED"/>
    <property type="match status" value="1"/>
</dbReference>
<dbReference type="InterPro" id="IPR046342">
    <property type="entry name" value="CBS_dom_sf"/>
</dbReference>
<dbReference type="Proteomes" id="UP000009223">
    <property type="component" value="Chromosome"/>
</dbReference>
<dbReference type="EMBL" id="CP001843">
    <property type="protein sequence ID" value="AEF86793.1"/>
    <property type="molecule type" value="Genomic_DNA"/>
</dbReference>
<accession>F5YNR3</accession>
<dbReference type="AlphaFoldDB" id="F5YNR3"/>
<dbReference type="SUPFAM" id="SSF54631">
    <property type="entry name" value="CBS-domain pair"/>
    <property type="match status" value="1"/>
</dbReference>
<protein>
    <submittedName>
        <fullName evidence="3">Stage II sporulation protein E</fullName>
    </submittedName>
</protein>
<sequence>MEDKNTGKAEHSFSPLQIGSIAEAIDPVDIGTGVAEVISALEGKPDKIVVPVEKDGAVLGVVFRQTLEKLVHPGENPSPDLNLEGLLIPVLGTVEASAYIDAVMEQFLKSSQGDDASWFVVRHRDRYLGVVGLRKIIEYTNAIQVRDLIRAGEIQQNLLDKSQVADKRLEVLLYNKMAHELGGDFYRVFRGGKDRYLIGCFDVAGKNISGALATMALGACFSALELFKFEGGAEKTTQFINSLVRDVNPPGIFVTAVLFYVDFTTMTVKIHNCGFSPVLIFVPQADNRITFKAIQPSLPPLGIQEELDVDTGQIVPLGPGLRITAYSDGLTDMTDIHGERYGEDKTFTLLKKFHIVPQNNLRKLIDREIGSWIGEASLADDVTLVDIRFI</sequence>
<dbReference type="GO" id="GO:0016791">
    <property type="term" value="F:phosphatase activity"/>
    <property type="evidence" value="ECO:0007669"/>
    <property type="project" value="TreeGrafter"/>
</dbReference>
<evidence type="ECO:0000313" key="3">
    <source>
        <dbReference type="EMBL" id="AEF86793.1"/>
    </source>
</evidence>
<proteinExistence type="predicted"/>
<name>F5YNR3_TREPZ</name>
<reference evidence="3 4" key="2">
    <citation type="journal article" date="2011" name="ISME J.">
        <title>RNA-seq reveals cooperative metabolic interactions between two termite-gut spirochete species in co-culture.</title>
        <authorList>
            <person name="Rosenthal A.Z."/>
            <person name="Matson E.G."/>
            <person name="Eldar A."/>
            <person name="Leadbetter J.R."/>
        </authorList>
    </citation>
    <scope>NUCLEOTIDE SEQUENCE [LARGE SCALE GENOMIC DNA]</scope>
    <source>
        <strain evidence="4">ATCC BAA-887 / DSM 12427 / ZAS-2</strain>
    </source>
</reference>
<dbReference type="Pfam" id="PF07228">
    <property type="entry name" value="SpoIIE"/>
    <property type="match status" value="1"/>
</dbReference>
<organism evidence="3 4">
    <name type="scientific">Treponema primitia (strain ATCC BAA-887 / DSM 12427 / ZAS-2)</name>
    <dbReference type="NCBI Taxonomy" id="545694"/>
    <lineage>
        <taxon>Bacteria</taxon>
        <taxon>Pseudomonadati</taxon>
        <taxon>Spirochaetota</taxon>
        <taxon>Spirochaetia</taxon>
        <taxon>Spirochaetales</taxon>
        <taxon>Treponemataceae</taxon>
        <taxon>Treponema</taxon>
    </lineage>
</organism>
<dbReference type="HOGENOM" id="CLU_707757_0_0_12"/>
<dbReference type="InterPro" id="IPR036457">
    <property type="entry name" value="PPM-type-like_dom_sf"/>
</dbReference>
<dbReference type="RefSeq" id="WP_015708492.1">
    <property type="nucleotide sequence ID" value="NC_015578.1"/>
</dbReference>
<dbReference type="Gene3D" id="3.60.40.10">
    <property type="entry name" value="PPM-type phosphatase domain"/>
    <property type="match status" value="1"/>
</dbReference>
<reference evidence="4" key="1">
    <citation type="submission" date="2009-12" db="EMBL/GenBank/DDBJ databases">
        <title>Complete sequence of Treponema primitia strain ZAS-2.</title>
        <authorList>
            <person name="Tetu S.G."/>
            <person name="Matson E."/>
            <person name="Ren Q."/>
            <person name="Seshadri R."/>
            <person name="Elbourne L."/>
            <person name="Hassan K.A."/>
            <person name="Durkin A."/>
            <person name="Radune D."/>
            <person name="Mohamoud Y."/>
            <person name="Shay R."/>
            <person name="Jin S."/>
            <person name="Zhang X."/>
            <person name="Lucey K."/>
            <person name="Ballor N.R."/>
            <person name="Ottesen E."/>
            <person name="Rosenthal R."/>
            <person name="Allen A."/>
            <person name="Leadbetter J.R."/>
            <person name="Paulsen I.T."/>
        </authorList>
    </citation>
    <scope>NUCLEOTIDE SEQUENCE [LARGE SCALE GENOMIC DNA]</scope>
    <source>
        <strain evidence="4">ATCC BAA-887 / DSM 12427 / ZAS-2</strain>
    </source>
</reference>
<evidence type="ECO:0000313" key="4">
    <source>
        <dbReference type="Proteomes" id="UP000009223"/>
    </source>
</evidence>
<gene>
    <name evidence="3" type="ordered locus">TREPR_1630</name>
</gene>
<dbReference type="PANTHER" id="PTHR43156:SF2">
    <property type="entry name" value="STAGE II SPORULATION PROTEIN E"/>
    <property type="match status" value="1"/>
</dbReference>
<dbReference type="OrthoDB" id="356209at2"/>
<keyword evidence="1" id="KW-0378">Hydrolase</keyword>
<evidence type="ECO:0000256" key="1">
    <source>
        <dbReference type="ARBA" id="ARBA00022801"/>
    </source>
</evidence>
<dbReference type="InterPro" id="IPR001932">
    <property type="entry name" value="PPM-type_phosphatase-like_dom"/>
</dbReference>
<dbReference type="KEGG" id="tpi:TREPR_1630"/>
<dbReference type="eggNOG" id="COG2208">
    <property type="taxonomic scope" value="Bacteria"/>
</dbReference>